<protein>
    <submittedName>
        <fullName evidence="1">Uncharacterized protein</fullName>
    </submittedName>
</protein>
<name>A0AAI9UIF1_9PEZI</name>
<evidence type="ECO:0000313" key="1">
    <source>
        <dbReference type="EMBL" id="KAK1457602.1"/>
    </source>
</evidence>
<proteinExistence type="predicted"/>
<gene>
    <name evidence="1" type="ORF">CCUS01_09716</name>
</gene>
<accession>A0AAI9UIF1</accession>
<dbReference type="Proteomes" id="UP001239213">
    <property type="component" value="Unassembled WGS sequence"/>
</dbReference>
<comment type="caution">
    <text evidence="1">The sequence shown here is derived from an EMBL/GenBank/DDBJ whole genome shotgun (WGS) entry which is preliminary data.</text>
</comment>
<keyword evidence="2" id="KW-1185">Reference proteome</keyword>
<organism evidence="1 2">
    <name type="scientific">Colletotrichum cuscutae</name>
    <dbReference type="NCBI Taxonomy" id="1209917"/>
    <lineage>
        <taxon>Eukaryota</taxon>
        <taxon>Fungi</taxon>
        <taxon>Dikarya</taxon>
        <taxon>Ascomycota</taxon>
        <taxon>Pezizomycotina</taxon>
        <taxon>Sordariomycetes</taxon>
        <taxon>Hypocreomycetidae</taxon>
        <taxon>Glomerellales</taxon>
        <taxon>Glomerellaceae</taxon>
        <taxon>Colletotrichum</taxon>
        <taxon>Colletotrichum acutatum species complex</taxon>
    </lineage>
</organism>
<evidence type="ECO:0000313" key="2">
    <source>
        <dbReference type="Proteomes" id="UP001239213"/>
    </source>
</evidence>
<dbReference type="AlphaFoldDB" id="A0AAI9UIF1"/>
<dbReference type="EMBL" id="MPDP01000281">
    <property type="protein sequence ID" value="KAK1457602.1"/>
    <property type="molecule type" value="Genomic_DNA"/>
</dbReference>
<reference evidence="1" key="1">
    <citation type="submission" date="2016-11" db="EMBL/GenBank/DDBJ databases">
        <title>The genome sequence of Colletotrichum cuscutae.</title>
        <authorList>
            <person name="Baroncelli R."/>
        </authorList>
    </citation>
    <scope>NUCLEOTIDE SEQUENCE</scope>
    <source>
        <strain evidence="1">IMI 304802</strain>
    </source>
</reference>
<sequence length="61" mass="6814">MLTEMKYTRNKARSFTLINRDKVDGSLIYAPVGSSIGNSSCSRWVIWATGTCCFLAYRLCG</sequence>